<evidence type="ECO:0000256" key="2">
    <source>
        <dbReference type="ARBA" id="ARBA00022729"/>
    </source>
</evidence>
<dbReference type="PANTHER" id="PTHR12630:SF1">
    <property type="entry name" value="GLUCOSIDASE 2 SUBUNIT BETA"/>
    <property type="match status" value="1"/>
</dbReference>
<sequence length="614" mass="68328">MGNIIEVTPSIIGDDYCDCEDTGVDEIGHSSACAHVLKSDQLFQCGISKPSHLTPLTTLGLDSVLHSKVSDGVCDCCDGSDEEDGKCPNSCGVFFRKAVDLGTARLQQALTGYRQSIIAAEEGSKKLESLRGKKENLLKDRANVFDLANYIEFYLKSESRFQTLPYPRMDYKLQAARLKAVSEGKRSLGGRSEMKKTVDNQLQAILDTKCPTSEFTLEEFLATYSADPADPRRRDDQTSRKRGQIDRTLIAPLIEDPAKLGLRIIGIVVFTPVRSVGLLVEIGSEWMWGVEEEEEEVKEGVQEVGGEKEGGVYVEPTAFEIIKASNPWTPIGFLILLGDLHPALDYRRYKATRVPVNAARRGYRKYVMRPINTMWEAPEVLYNETLNYRDNIATEPDTHEFRLLKAAEAKAEQQKKLIEKKITAAKQEAERDYGALITIESECFSNTVDKYTYRICPLKDVRQDATSLGRFTGWVDDSHTSYFIRGGTKCFGVTEVDENGNNVQVQRRGVVNLKCGLGHSIVSVVENSPCIYEVEFQTPLACNEEEVGRAEERLRGFMKIAESRGGIEVEEEKKGWFGGGGGGDGGARKLEDIKKTAEEVLVVAEGLLPKKEDR</sequence>
<feature type="domain" description="MRH" evidence="5">
    <location>
        <begin position="441"/>
        <end position="544"/>
    </location>
</feature>
<dbReference type="PROSITE" id="PS51914">
    <property type="entry name" value="MRH"/>
    <property type="match status" value="1"/>
</dbReference>
<keyword evidence="2" id="KW-0732">Signal</keyword>
<organism evidence="6 7">
    <name type="scientific">Triparma laevis f. longispina</name>
    <dbReference type="NCBI Taxonomy" id="1714387"/>
    <lineage>
        <taxon>Eukaryota</taxon>
        <taxon>Sar</taxon>
        <taxon>Stramenopiles</taxon>
        <taxon>Ochrophyta</taxon>
        <taxon>Bolidophyceae</taxon>
        <taxon>Parmales</taxon>
        <taxon>Triparmaceae</taxon>
        <taxon>Triparma</taxon>
    </lineage>
</organism>
<dbReference type="InterPro" id="IPR044865">
    <property type="entry name" value="MRH_dom"/>
</dbReference>
<protein>
    <recommendedName>
        <fullName evidence="1">Glucosidase 2 subunit beta</fullName>
    </recommendedName>
</protein>
<dbReference type="InterPro" id="IPR009011">
    <property type="entry name" value="Man6P_isomerase_rcpt-bd_dom_sf"/>
</dbReference>
<dbReference type="InterPro" id="IPR039794">
    <property type="entry name" value="Gtb1-like"/>
</dbReference>
<dbReference type="Pfam" id="PF13015">
    <property type="entry name" value="PRKCSH_1"/>
    <property type="match status" value="1"/>
</dbReference>
<dbReference type="PANTHER" id="PTHR12630">
    <property type="entry name" value="N-LINKED OLIGOSACCHARIDE PROCESSING"/>
    <property type="match status" value="1"/>
</dbReference>
<dbReference type="GO" id="GO:0017177">
    <property type="term" value="C:glucosidase II complex"/>
    <property type="evidence" value="ECO:0007669"/>
    <property type="project" value="TreeGrafter"/>
</dbReference>
<keyword evidence="3" id="KW-0256">Endoplasmic reticulum</keyword>
<evidence type="ECO:0000313" key="7">
    <source>
        <dbReference type="Proteomes" id="UP001165122"/>
    </source>
</evidence>
<evidence type="ECO:0000259" key="5">
    <source>
        <dbReference type="PROSITE" id="PS51914"/>
    </source>
</evidence>
<proteinExistence type="predicted"/>
<comment type="caution">
    <text evidence="6">The sequence shown here is derived from an EMBL/GenBank/DDBJ whole genome shotgun (WGS) entry which is preliminary data.</text>
</comment>
<reference evidence="7" key="1">
    <citation type="journal article" date="2023" name="Commun. Biol.">
        <title>Genome analysis of Parmales, the sister group of diatoms, reveals the evolutionary specialization of diatoms from phago-mixotrophs to photoautotrophs.</title>
        <authorList>
            <person name="Ban H."/>
            <person name="Sato S."/>
            <person name="Yoshikawa S."/>
            <person name="Yamada K."/>
            <person name="Nakamura Y."/>
            <person name="Ichinomiya M."/>
            <person name="Sato N."/>
            <person name="Blanc-Mathieu R."/>
            <person name="Endo H."/>
            <person name="Kuwata A."/>
            <person name="Ogata H."/>
        </authorList>
    </citation>
    <scope>NUCLEOTIDE SEQUENCE [LARGE SCALE GENOMIC DNA]</scope>
    <source>
        <strain evidence="7">NIES 3700</strain>
    </source>
</reference>
<dbReference type="OrthoDB" id="28322at2759"/>
<dbReference type="Pfam" id="PF12999">
    <property type="entry name" value="PRKCSH-like"/>
    <property type="match status" value="1"/>
</dbReference>
<dbReference type="InterPro" id="IPR028146">
    <property type="entry name" value="PRKCSH_N"/>
</dbReference>
<gene>
    <name evidence="6" type="ORF">TrLO_g6642</name>
</gene>
<dbReference type="SUPFAM" id="SSF50911">
    <property type="entry name" value="Mannose 6-phosphate receptor domain"/>
    <property type="match status" value="1"/>
</dbReference>
<dbReference type="Proteomes" id="UP001165122">
    <property type="component" value="Unassembled WGS sequence"/>
</dbReference>
<keyword evidence="7" id="KW-1185">Reference proteome</keyword>
<evidence type="ECO:0000313" key="6">
    <source>
        <dbReference type="EMBL" id="GMH66509.1"/>
    </source>
</evidence>
<name>A0A9W7A6D4_9STRA</name>
<dbReference type="Gene3D" id="2.70.130.10">
    <property type="entry name" value="Mannose-6-phosphate receptor binding domain"/>
    <property type="match status" value="1"/>
</dbReference>
<dbReference type="EMBL" id="BRXW01000562">
    <property type="protein sequence ID" value="GMH66509.1"/>
    <property type="molecule type" value="Genomic_DNA"/>
</dbReference>
<evidence type="ECO:0000256" key="1">
    <source>
        <dbReference type="ARBA" id="ARBA00022387"/>
    </source>
</evidence>
<evidence type="ECO:0000256" key="3">
    <source>
        <dbReference type="ARBA" id="ARBA00022824"/>
    </source>
</evidence>
<dbReference type="InterPro" id="IPR036607">
    <property type="entry name" value="PRKCSH"/>
</dbReference>
<accession>A0A9W7A6D4</accession>
<keyword evidence="4" id="KW-1015">Disulfide bond</keyword>
<dbReference type="GO" id="GO:0006491">
    <property type="term" value="P:N-glycan processing"/>
    <property type="evidence" value="ECO:0007669"/>
    <property type="project" value="TreeGrafter"/>
</dbReference>
<evidence type="ECO:0000256" key="4">
    <source>
        <dbReference type="ARBA" id="ARBA00023157"/>
    </source>
</evidence>
<dbReference type="AlphaFoldDB" id="A0A9W7A6D4"/>